<accession>A0A0N0E8N7</accession>
<proteinExistence type="predicted"/>
<protein>
    <submittedName>
        <fullName evidence="2">Uncharacterized protein</fullName>
    </submittedName>
</protein>
<evidence type="ECO:0000313" key="3">
    <source>
        <dbReference type="Proteomes" id="UP000038011"/>
    </source>
</evidence>
<evidence type="ECO:0000313" key="2">
    <source>
        <dbReference type="EMBL" id="KPB02552.1"/>
    </source>
</evidence>
<organism evidence="2 3">
    <name type="scientific">Ahrensia marina</name>
    <dbReference type="NCBI Taxonomy" id="1514904"/>
    <lineage>
        <taxon>Bacteria</taxon>
        <taxon>Pseudomonadati</taxon>
        <taxon>Pseudomonadota</taxon>
        <taxon>Alphaproteobacteria</taxon>
        <taxon>Hyphomicrobiales</taxon>
        <taxon>Ahrensiaceae</taxon>
        <taxon>Ahrensia</taxon>
    </lineage>
</organism>
<keyword evidence="3" id="KW-1185">Reference proteome</keyword>
<dbReference type="Proteomes" id="UP000038011">
    <property type="component" value="Unassembled WGS sequence"/>
</dbReference>
<gene>
    <name evidence="2" type="ORF">SU32_02020</name>
</gene>
<evidence type="ECO:0000256" key="1">
    <source>
        <dbReference type="SAM" id="Phobius"/>
    </source>
</evidence>
<dbReference type="PATRIC" id="fig|1514904.3.peg.1604"/>
<feature type="transmembrane region" description="Helical" evidence="1">
    <location>
        <begin position="7"/>
        <end position="25"/>
    </location>
</feature>
<dbReference type="EMBL" id="JXMU01000002">
    <property type="protein sequence ID" value="KPB02552.1"/>
    <property type="molecule type" value="Genomic_DNA"/>
</dbReference>
<comment type="caution">
    <text evidence="2">The sequence shown here is derived from an EMBL/GenBank/DDBJ whole genome shotgun (WGS) entry which is preliminary data.</text>
</comment>
<name>A0A0N0E8N7_9HYPH</name>
<feature type="transmembrane region" description="Helical" evidence="1">
    <location>
        <begin position="31"/>
        <end position="50"/>
    </location>
</feature>
<sequence length="65" mass="6831">MDTLKSFLRFGFAIALAVIAVPILVWIGLAAIGAAVLAALTGSIFGAWAIHKAQKERSGVIIDHE</sequence>
<reference evidence="2 3" key="1">
    <citation type="submission" date="2015-01" db="EMBL/GenBank/DDBJ databases">
        <title>Ahrensia donghaiensis sp. nov., a novel dimethylsulphoniopropionate-cleavage bacterium isolated from seawater and emended descriptions of the genus Ahrensia and Ahrensia kielensis.</title>
        <authorList>
            <person name="Liu J."/>
        </authorList>
    </citation>
    <scope>NUCLEOTIDE SEQUENCE [LARGE SCALE GENOMIC DNA]</scope>
    <source>
        <strain evidence="2 3">LZD062</strain>
    </source>
</reference>
<dbReference type="RefSeq" id="WP_053997659.1">
    <property type="nucleotide sequence ID" value="NZ_JXMU01000002.1"/>
</dbReference>
<keyword evidence="1" id="KW-1133">Transmembrane helix</keyword>
<keyword evidence="1" id="KW-0472">Membrane</keyword>
<keyword evidence="1" id="KW-0812">Transmembrane</keyword>
<dbReference type="AlphaFoldDB" id="A0A0N0E8N7"/>